<keyword evidence="4" id="KW-0808">Transferase</keyword>
<dbReference type="PANTHER" id="PTHR33908">
    <property type="entry name" value="MANNOSYLTRANSFERASE YKCB-RELATED"/>
    <property type="match status" value="1"/>
</dbReference>
<dbReference type="AlphaFoldDB" id="A0A1F8G9Z9"/>
<dbReference type="PANTHER" id="PTHR33908:SF11">
    <property type="entry name" value="MEMBRANE PROTEIN"/>
    <property type="match status" value="1"/>
</dbReference>
<dbReference type="InterPro" id="IPR038731">
    <property type="entry name" value="RgtA/B/C-like"/>
</dbReference>
<dbReference type="Pfam" id="PF13231">
    <property type="entry name" value="PMT_2"/>
    <property type="match status" value="1"/>
</dbReference>
<comment type="subcellular location">
    <subcellularLocation>
        <location evidence="1">Cell membrane</location>
        <topology evidence="1">Multi-pass membrane protein</topology>
    </subcellularLocation>
</comment>
<feature type="transmembrane region" description="Helical" evidence="8">
    <location>
        <begin position="399"/>
        <end position="423"/>
    </location>
</feature>
<evidence type="ECO:0000313" key="10">
    <source>
        <dbReference type="EMBL" id="OGN22111.1"/>
    </source>
</evidence>
<gene>
    <name evidence="10" type="ORF">A2918_03045</name>
</gene>
<dbReference type="GO" id="GO:0005886">
    <property type="term" value="C:plasma membrane"/>
    <property type="evidence" value="ECO:0007669"/>
    <property type="project" value="UniProtKB-SubCell"/>
</dbReference>
<evidence type="ECO:0000259" key="9">
    <source>
        <dbReference type="Pfam" id="PF13231"/>
    </source>
</evidence>
<keyword evidence="5 8" id="KW-0812">Transmembrane</keyword>
<proteinExistence type="predicted"/>
<feature type="transmembrane region" description="Helical" evidence="8">
    <location>
        <begin position="9"/>
        <end position="28"/>
    </location>
</feature>
<name>A0A1F8G9Z9_9BACT</name>
<evidence type="ECO:0000256" key="6">
    <source>
        <dbReference type="ARBA" id="ARBA00022989"/>
    </source>
</evidence>
<sequence length="446" mass="51524">MNIRSEKKILFAILVLGLLVRLGLIMFFDDDHRLFHDGDSAEYLALAENLRLGHGFTWDKSAPFQPNSFRTPIYPGFLFLVRFLFGSYQAALVIQSVLIVLSAYFLYLIGREYFSRKIALWNAGIFLFAPFSLNVSVKFLTQTLFLSLLILSIWSWVQFLKNQRNKYFLLTSILLPVLALTRPIAQYIVPVFILSLACSVYFKRINLSLKQFLKLGFIMCATFAAILTPWLIRNYNLFGHFKLSSITPYQLYFYDVPDAYALANDISYEEAGGILKAEIGSHSSVSNFQDYMKFAQGDILMSRSRYYFSAFPAYFLVSRVKNMAKFFLRDGIRYWYNDFSRSSRSDVNIYKIITFKEKNTFPYLVAIERLFLAALFVGLILSALCFFKEDIITKSILFFFFLLLLYFSFFSGIMASAGFRIIVEPIFSLVGLNGLSKLKGKKLNLW</sequence>
<keyword evidence="3" id="KW-0328">Glycosyltransferase</keyword>
<feature type="transmembrane region" description="Helical" evidence="8">
    <location>
        <begin position="187"/>
        <end position="205"/>
    </location>
</feature>
<evidence type="ECO:0000256" key="5">
    <source>
        <dbReference type="ARBA" id="ARBA00022692"/>
    </source>
</evidence>
<evidence type="ECO:0000256" key="1">
    <source>
        <dbReference type="ARBA" id="ARBA00004651"/>
    </source>
</evidence>
<evidence type="ECO:0000256" key="4">
    <source>
        <dbReference type="ARBA" id="ARBA00022679"/>
    </source>
</evidence>
<dbReference type="Proteomes" id="UP000178227">
    <property type="component" value="Unassembled WGS sequence"/>
</dbReference>
<dbReference type="EMBL" id="MGKI01000014">
    <property type="protein sequence ID" value="OGN22111.1"/>
    <property type="molecule type" value="Genomic_DNA"/>
</dbReference>
<evidence type="ECO:0000256" key="7">
    <source>
        <dbReference type="ARBA" id="ARBA00023136"/>
    </source>
</evidence>
<dbReference type="STRING" id="1802694.A2918_03045"/>
<feature type="transmembrane region" description="Helical" evidence="8">
    <location>
        <begin position="212"/>
        <end position="232"/>
    </location>
</feature>
<feature type="transmembrane region" description="Helical" evidence="8">
    <location>
        <begin position="370"/>
        <end position="387"/>
    </location>
</feature>
<comment type="caution">
    <text evidence="10">The sequence shown here is derived from an EMBL/GenBank/DDBJ whole genome shotgun (WGS) entry which is preliminary data.</text>
</comment>
<organism evidence="10 11">
    <name type="scientific">Candidatus Yanofskybacteria bacterium RIFCSPLOWO2_01_FULL_42_49</name>
    <dbReference type="NCBI Taxonomy" id="1802694"/>
    <lineage>
        <taxon>Bacteria</taxon>
        <taxon>Candidatus Yanofskyibacteriota</taxon>
    </lineage>
</organism>
<keyword evidence="7 8" id="KW-0472">Membrane</keyword>
<evidence type="ECO:0000313" key="11">
    <source>
        <dbReference type="Proteomes" id="UP000178227"/>
    </source>
</evidence>
<accession>A0A1F8G9Z9</accession>
<feature type="transmembrane region" description="Helical" evidence="8">
    <location>
        <begin position="73"/>
        <end position="106"/>
    </location>
</feature>
<feature type="transmembrane region" description="Helical" evidence="8">
    <location>
        <begin position="139"/>
        <end position="157"/>
    </location>
</feature>
<evidence type="ECO:0000256" key="8">
    <source>
        <dbReference type="SAM" id="Phobius"/>
    </source>
</evidence>
<evidence type="ECO:0000256" key="3">
    <source>
        <dbReference type="ARBA" id="ARBA00022676"/>
    </source>
</evidence>
<evidence type="ECO:0000256" key="2">
    <source>
        <dbReference type="ARBA" id="ARBA00022475"/>
    </source>
</evidence>
<keyword evidence="2" id="KW-1003">Cell membrane</keyword>
<feature type="domain" description="Glycosyltransferase RgtA/B/C/D-like" evidence="9">
    <location>
        <begin position="73"/>
        <end position="224"/>
    </location>
</feature>
<keyword evidence="6 8" id="KW-1133">Transmembrane helix</keyword>
<dbReference type="InterPro" id="IPR050297">
    <property type="entry name" value="LipidA_mod_glycosyltrf_83"/>
</dbReference>
<protein>
    <recommendedName>
        <fullName evidence="9">Glycosyltransferase RgtA/B/C/D-like domain-containing protein</fullName>
    </recommendedName>
</protein>
<reference evidence="10 11" key="1">
    <citation type="journal article" date="2016" name="Nat. Commun.">
        <title>Thousands of microbial genomes shed light on interconnected biogeochemical processes in an aquifer system.</title>
        <authorList>
            <person name="Anantharaman K."/>
            <person name="Brown C.T."/>
            <person name="Hug L.A."/>
            <person name="Sharon I."/>
            <person name="Castelle C.J."/>
            <person name="Probst A.J."/>
            <person name="Thomas B.C."/>
            <person name="Singh A."/>
            <person name="Wilkins M.J."/>
            <person name="Karaoz U."/>
            <person name="Brodie E.L."/>
            <person name="Williams K.H."/>
            <person name="Hubbard S.S."/>
            <person name="Banfield J.F."/>
        </authorList>
    </citation>
    <scope>NUCLEOTIDE SEQUENCE [LARGE SCALE GENOMIC DNA]</scope>
</reference>
<dbReference type="GO" id="GO:0009103">
    <property type="term" value="P:lipopolysaccharide biosynthetic process"/>
    <property type="evidence" value="ECO:0007669"/>
    <property type="project" value="UniProtKB-ARBA"/>
</dbReference>
<dbReference type="GO" id="GO:0016763">
    <property type="term" value="F:pentosyltransferase activity"/>
    <property type="evidence" value="ECO:0007669"/>
    <property type="project" value="TreeGrafter"/>
</dbReference>